<evidence type="ECO:0000313" key="2">
    <source>
        <dbReference type="Proteomes" id="UP001154265"/>
    </source>
</evidence>
<reference evidence="1" key="2">
    <citation type="submission" date="2022-01" db="EMBL/GenBank/DDBJ databases">
        <authorList>
            <person name="Zivanovic Y."/>
            <person name="Moreira D."/>
            <person name="Lopez-Garcia P."/>
        </authorList>
    </citation>
    <scope>NUCLEOTIDE SEQUENCE</scope>
    <source>
        <strain evidence="1">G9</strain>
    </source>
</reference>
<sequence>MSILQVEQIRQTLQDALADHAVVVQVNQFRNQLNVIINKPPGTVAQYSALLEVMRSRLTQVELQGIARIKVIGRIQSSPKPDWEEVIDLCREPVPTEVAPTPRWPWAIAAALCSFLVVFSYHMGQWSHRQANVERAMQMPPQDTISLIDYQWQLESGVPYLIGVVKNHSPNLYKLVQVDFELYDDEGQRIGQIAVQVYQMQPQETWQFREAISNPLASRVRLLKIQALH</sequence>
<protein>
    <submittedName>
        <fullName evidence="1">FxLYD domain-containing protein</fullName>
    </submittedName>
</protein>
<evidence type="ECO:0000313" key="1">
    <source>
        <dbReference type="EMBL" id="MDG2990024.1"/>
    </source>
</evidence>
<proteinExistence type="predicted"/>
<name>A0ABT6EW67_9SYNE</name>
<gene>
    <name evidence="1" type="ORF">L3556_03610</name>
</gene>
<dbReference type="InterPro" id="IPR047676">
    <property type="entry name" value="FxLYD_dom"/>
</dbReference>
<comment type="caution">
    <text evidence="1">The sequence shown here is derived from an EMBL/GenBank/DDBJ whole genome shotgun (WGS) entry which is preliminary data.</text>
</comment>
<dbReference type="NCBIfam" id="NF038353">
    <property type="entry name" value="FxLYD_dom"/>
    <property type="match status" value="1"/>
</dbReference>
<dbReference type="RefSeq" id="WP_277865944.1">
    <property type="nucleotide sequence ID" value="NZ_JAKKUT010000002.1"/>
</dbReference>
<accession>A0ABT6EW67</accession>
<reference evidence="1" key="1">
    <citation type="journal article" date="2022" name="Genome Biol. Evol.">
        <title>A New Gene Family Diagnostic for Intracellular Biomineralization of Amorphous Ca Carbonates by Cyanobacteria.</title>
        <authorList>
            <person name="Benzerara K."/>
            <person name="Duprat E."/>
            <person name="Bitard-Feildel T."/>
            <person name="Caumes G."/>
            <person name="Cassier-Chauvat C."/>
            <person name="Chauvat F."/>
            <person name="Dezi M."/>
            <person name="Diop S.I."/>
            <person name="Gaschignard G."/>
            <person name="Gorgen S."/>
            <person name="Gugger M."/>
            <person name="Lopez-Garcia P."/>
            <person name="Millet M."/>
            <person name="Skouri-Panet F."/>
            <person name="Moreira D."/>
            <person name="Callebaut I."/>
        </authorList>
    </citation>
    <scope>NUCLEOTIDE SEQUENCE</scope>
    <source>
        <strain evidence="1">G9</strain>
    </source>
</reference>
<dbReference type="Proteomes" id="UP001154265">
    <property type="component" value="Unassembled WGS sequence"/>
</dbReference>
<dbReference type="EMBL" id="JAKKUT010000002">
    <property type="protein sequence ID" value="MDG2990024.1"/>
    <property type="molecule type" value="Genomic_DNA"/>
</dbReference>
<keyword evidence="2" id="KW-1185">Reference proteome</keyword>
<organism evidence="1 2">
    <name type="scientific">Candidatus Synechococcus calcipolaris G9</name>
    <dbReference type="NCBI Taxonomy" id="1497997"/>
    <lineage>
        <taxon>Bacteria</taxon>
        <taxon>Bacillati</taxon>
        <taxon>Cyanobacteriota</taxon>
        <taxon>Cyanophyceae</taxon>
        <taxon>Synechococcales</taxon>
        <taxon>Synechococcaceae</taxon>
        <taxon>Synechococcus</taxon>
    </lineage>
</organism>